<protein>
    <recommendedName>
        <fullName evidence="4">E3 ubiquitin-protein ligase</fullName>
    </recommendedName>
</protein>
<dbReference type="GO" id="GO:0043161">
    <property type="term" value="P:proteasome-mediated ubiquitin-dependent protein catabolic process"/>
    <property type="evidence" value="ECO:0000318"/>
    <property type="project" value="GO_Central"/>
</dbReference>
<dbReference type="KEGG" id="tca:103314031"/>
<reference evidence="2 3" key="1">
    <citation type="journal article" date="2008" name="Nature">
        <title>The genome of the model beetle and pest Tribolium castaneum.</title>
        <authorList>
            <consortium name="Tribolium Genome Sequencing Consortium"/>
            <person name="Richards S."/>
            <person name="Gibbs R.A."/>
            <person name="Weinstock G.M."/>
            <person name="Brown S.J."/>
            <person name="Denell R."/>
            <person name="Beeman R.W."/>
            <person name="Gibbs R."/>
            <person name="Beeman R.W."/>
            <person name="Brown S.J."/>
            <person name="Bucher G."/>
            <person name="Friedrich M."/>
            <person name="Grimmelikhuijzen C.J."/>
            <person name="Klingler M."/>
            <person name="Lorenzen M."/>
            <person name="Richards S."/>
            <person name="Roth S."/>
            <person name="Schroder R."/>
            <person name="Tautz D."/>
            <person name="Zdobnov E.M."/>
            <person name="Muzny D."/>
            <person name="Gibbs R.A."/>
            <person name="Weinstock G.M."/>
            <person name="Attaway T."/>
            <person name="Bell S."/>
            <person name="Buhay C.J."/>
            <person name="Chandrabose M.N."/>
            <person name="Chavez D."/>
            <person name="Clerk-Blankenburg K.P."/>
            <person name="Cree A."/>
            <person name="Dao M."/>
            <person name="Davis C."/>
            <person name="Chacko J."/>
            <person name="Dinh H."/>
            <person name="Dugan-Rocha S."/>
            <person name="Fowler G."/>
            <person name="Garner T.T."/>
            <person name="Garnes J."/>
            <person name="Gnirke A."/>
            <person name="Hawes A."/>
            <person name="Hernandez J."/>
            <person name="Hines S."/>
            <person name="Holder M."/>
            <person name="Hume J."/>
            <person name="Jhangiani S.N."/>
            <person name="Joshi V."/>
            <person name="Khan Z.M."/>
            <person name="Jackson L."/>
            <person name="Kovar C."/>
            <person name="Kowis A."/>
            <person name="Lee S."/>
            <person name="Lewis L.R."/>
            <person name="Margolis J."/>
            <person name="Morgan M."/>
            <person name="Nazareth L.V."/>
            <person name="Nguyen N."/>
            <person name="Okwuonu G."/>
            <person name="Parker D."/>
            <person name="Richards S."/>
            <person name="Ruiz S.J."/>
            <person name="Santibanez J."/>
            <person name="Savard J."/>
            <person name="Scherer S.E."/>
            <person name="Schneider B."/>
            <person name="Sodergren E."/>
            <person name="Tautz D."/>
            <person name="Vattahil S."/>
            <person name="Villasana D."/>
            <person name="White C.S."/>
            <person name="Wright R."/>
            <person name="Park Y."/>
            <person name="Beeman R.W."/>
            <person name="Lord J."/>
            <person name="Oppert B."/>
            <person name="Lorenzen M."/>
            <person name="Brown S."/>
            <person name="Wang L."/>
            <person name="Savard J."/>
            <person name="Tautz D."/>
            <person name="Richards S."/>
            <person name="Weinstock G."/>
            <person name="Gibbs R.A."/>
            <person name="Liu Y."/>
            <person name="Worley K."/>
            <person name="Weinstock G."/>
            <person name="Elsik C.G."/>
            <person name="Reese J.T."/>
            <person name="Elhaik E."/>
            <person name="Landan G."/>
            <person name="Graur D."/>
            <person name="Arensburger P."/>
            <person name="Atkinson P."/>
            <person name="Beeman R.W."/>
            <person name="Beidler J."/>
            <person name="Brown S.J."/>
            <person name="Demuth J.P."/>
            <person name="Drury D.W."/>
            <person name="Du Y.Z."/>
            <person name="Fujiwara H."/>
            <person name="Lorenzen M."/>
            <person name="Maselli V."/>
            <person name="Osanai M."/>
            <person name="Park Y."/>
            <person name="Robertson H.M."/>
            <person name="Tu Z."/>
            <person name="Wang J.J."/>
            <person name="Wang S."/>
            <person name="Richards S."/>
            <person name="Song H."/>
            <person name="Zhang L."/>
            <person name="Sodergren E."/>
            <person name="Werner D."/>
            <person name="Stanke M."/>
            <person name="Morgenstern B."/>
            <person name="Solovyev V."/>
            <person name="Kosarev P."/>
            <person name="Brown G."/>
            <person name="Chen H.C."/>
            <person name="Ermolaeva O."/>
            <person name="Hlavina W."/>
            <person name="Kapustin Y."/>
            <person name="Kiryutin B."/>
            <person name="Kitts P."/>
            <person name="Maglott D."/>
            <person name="Pruitt K."/>
            <person name="Sapojnikov V."/>
            <person name="Souvorov A."/>
            <person name="Mackey A.J."/>
            <person name="Waterhouse R.M."/>
            <person name="Wyder S."/>
            <person name="Zdobnov E.M."/>
            <person name="Zdobnov E.M."/>
            <person name="Wyder S."/>
            <person name="Kriventseva E.V."/>
            <person name="Kadowaki T."/>
            <person name="Bork P."/>
            <person name="Aranda M."/>
            <person name="Bao R."/>
            <person name="Beermann A."/>
            <person name="Berns N."/>
            <person name="Bolognesi R."/>
            <person name="Bonneton F."/>
            <person name="Bopp D."/>
            <person name="Brown S.J."/>
            <person name="Bucher G."/>
            <person name="Butts T."/>
            <person name="Chaumot A."/>
            <person name="Denell R.E."/>
            <person name="Ferrier D.E."/>
            <person name="Friedrich M."/>
            <person name="Gordon C.M."/>
            <person name="Jindra M."/>
            <person name="Klingler M."/>
            <person name="Lan Q."/>
            <person name="Lattorff H.M."/>
            <person name="Laudet V."/>
            <person name="von Levetsow C."/>
            <person name="Liu Z."/>
            <person name="Lutz R."/>
            <person name="Lynch J.A."/>
            <person name="da Fonseca R.N."/>
            <person name="Posnien N."/>
            <person name="Reuter R."/>
            <person name="Roth S."/>
            <person name="Savard J."/>
            <person name="Schinko J.B."/>
            <person name="Schmitt C."/>
            <person name="Schoppmeier M."/>
            <person name="Schroder R."/>
            <person name="Shippy T.D."/>
            <person name="Simonnet F."/>
            <person name="Marques-Souza H."/>
            <person name="Tautz D."/>
            <person name="Tomoyasu Y."/>
            <person name="Trauner J."/>
            <person name="Van der Zee M."/>
            <person name="Vervoort M."/>
            <person name="Wittkopp N."/>
            <person name="Wimmer E.A."/>
            <person name="Yang X."/>
            <person name="Jones A.K."/>
            <person name="Sattelle D.B."/>
            <person name="Ebert P.R."/>
            <person name="Nelson D."/>
            <person name="Scott J.G."/>
            <person name="Beeman R.W."/>
            <person name="Muthukrishnan S."/>
            <person name="Kramer K.J."/>
            <person name="Arakane Y."/>
            <person name="Beeman R.W."/>
            <person name="Zhu Q."/>
            <person name="Hogenkamp D."/>
            <person name="Dixit R."/>
            <person name="Oppert B."/>
            <person name="Jiang H."/>
            <person name="Zou Z."/>
            <person name="Marshall J."/>
            <person name="Elpidina E."/>
            <person name="Vinokurov K."/>
            <person name="Oppert C."/>
            <person name="Zou Z."/>
            <person name="Evans J."/>
            <person name="Lu Z."/>
            <person name="Zhao P."/>
            <person name="Sumathipala N."/>
            <person name="Altincicek B."/>
            <person name="Vilcinskas A."/>
            <person name="Williams M."/>
            <person name="Hultmark D."/>
            <person name="Hetru C."/>
            <person name="Jiang H."/>
            <person name="Grimmelikhuijzen C.J."/>
            <person name="Hauser F."/>
            <person name="Cazzamali G."/>
            <person name="Williamson M."/>
            <person name="Park Y."/>
            <person name="Li B."/>
            <person name="Tanaka Y."/>
            <person name="Predel R."/>
            <person name="Neupert S."/>
            <person name="Schachtner J."/>
            <person name="Verleyen P."/>
            <person name="Raible F."/>
            <person name="Bork P."/>
            <person name="Friedrich M."/>
            <person name="Walden K.K."/>
            <person name="Robertson H.M."/>
            <person name="Angeli S."/>
            <person name="Foret S."/>
            <person name="Bucher G."/>
            <person name="Schuetz S."/>
            <person name="Maleszka R."/>
            <person name="Wimmer E.A."/>
            <person name="Beeman R.W."/>
            <person name="Lorenzen M."/>
            <person name="Tomoyasu Y."/>
            <person name="Miller S.C."/>
            <person name="Grossmann D."/>
            <person name="Bucher G."/>
        </authorList>
    </citation>
    <scope>NUCLEOTIDE SEQUENCE [LARGE SCALE GENOMIC DNA]</scope>
    <source>
        <strain evidence="2 3">Georgia GA2</strain>
    </source>
</reference>
<name>D6WXS2_TRICA</name>
<feature type="compositionally biased region" description="Basic and acidic residues" evidence="1">
    <location>
        <begin position="270"/>
        <end position="281"/>
    </location>
</feature>
<keyword evidence="3" id="KW-1185">Reference proteome</keyword>
<dbReference type="AlphaFoldDB" id="D6WXS2"/>
<dbReference type="EMBL" id="KQ971362">
    <property type="protein sequence ID" value="EFA08899.1"/>
    <property type="molecule type" value="Genomic_DNA"/>
</dbReference>
<dbReference type="InterPro" id="IPR004162">
    <property type="entry name" value="SINA-like_animal"/>
</dbReference>
<reference evidence="2 3" key="2">
    <citation type="journal article" date="2010" name="Nucleic Acids Res.">
        <title>BeetleBase in 2010: revisions to provide comprehensive genomic information for Tribolium castaneum.</title>
        <authorList>
            <person name="Kim H.S."/>
            <person name="Murphy T."/>
            <person name="Xia J."/>
            <person name="Caragea D."/>
            <person name="Park Y."/>
            <person name="Beeman R.W."/>
            <person name="Lorenzen M.D."/>
            <person name="Butcher S."/>
            <person name="Manak J.R."/>
            <person name="Brown S.J."/>
        </authorList>
    </citation>
    <scope>GENOME REANNOTATION</scope>
    <source>
        <strain evidence="2 3">Georgia GA2</strain>
    </source>
</reference>
<feature type="compositionally biased region" description="Polar residues" evidence="1">
    <location>
        <begin position="282"/>
        <end position="313"/>
    </location>
</feature>
<dbReference type="InParanoid" id="D6WXS2"/>
<evidence type="ECO:0000256" key="1">
    <source>
        <dbReference type="SAM" id="MobiDB-lite"/>
    </source>
</evidence>
<dbReference type="PANTHER" id="PTHR45877">
    <property type="entry name" value="E3 UBIQUITIN-PROTEIN LIGASE SIAH2"/>
    <property type="match status" value="1"/>
</dbReference>
<sequence length="442" mass="50729">MKPPIPIPILQNLRCGHCRKFVTCGPVHVTPDSSILCGRCSHFAKQTYRNIAFEALASIYRYPCTFWPKHCNKRLVWNESLDHETKCLFQNSCNVLCSRPGTFFKSDRKLPNHPDINLEHVPEQMLETLKCVSCESYLTNKPVYIVHDGRNICHRCIHSNGAPKGAVRNLAYETIATSIIFPCVYRFRGCTIWLQFGREMWGHENDCPYGQIRQKLTKNPSRTGKEKERGVIETHSGHIWGTITPHSALFAPPKTKNNEGKIVTQELEEKMKKKKEDENKSLDSQSLDSVMTFDSDNVSRTTPDNTSRSSSRQGVPRSHQIRIPRPSELGEVAPVPTPPGYNRISHNGYFQDNLRSPHADQYRYLYHFPPVYFDNSNQAAPSPQILPKRSESLRVGHQELIDELKVRQNKKISTTPPPRELNPYQECNNLQEIVQKHDEVFN</sequence>
<dbReference type="HOGENOM" id="CLU_620139_0_0_1"/>
<accession>D6WXS2</accession>
<dbReference type="PhylomeDB" id="D6WXS2"/>
<dbReference type="GO" id="GO:0031624">
    <property type="term" value="F:ubiquitin conjugating enzyme binding"/>
    <property type="evidence" value="ECO:0000318"/>
    <property type="project" value="GO_Central"/>
</dbReference>
<feature type="region of interest" description="Disordered" evidence="1">
    <location>
        <begin position="270"/>
        <end position="346"/>
    </location>
</feature>
<evidence type="ECO:0000313" key="3">
    <source>
        <dbReference type="Proteomes" id="UP000007266"/>
    </source>
</evidence>
<dbReference type="Proteomes" id="UP000007266">
    <property type="component" value="Linkage group 8"/>
</dbReference>
<dbReference type="PANTHER" id="PTHR45877:SF2">
    <property type="entry name" value="E3 UBIQUITIN-PROTEIN LIGASE SINA-RELATED"/>
    <property type="match status" value="1"/>
</dbReference>
<dbReference type="GO" id="GO:0005737">
    <property type="term" value="C:cytoplasm"/>
    <property type="evidence" value="ECO:0000318"/>
    <property type="project" value="GO_Central"/>
</dbReference>
<proteinExistence type="predicted"/>
<organism evidence="2 3">
    <name type="scientific">Tribolium castaneum</name>
    <name type="common">Red flour beetle</name>
    <dbReference type="NCBI Taxonomy" id="7070"/>
    <lineage>
        <taxon>Eukaryota</taxon>
        <taxon>Metazoa</taxon>
        <taxon>Ecdysozoa</taxon>
        <taxon>Arthropoda</taxon>
        <taxon>Hexapoda</taxon>
        <taxon>Insecta</taxon>
        <taxon>Pterygota</taxon>
        <taxon>Neoptera</taxon>
        <taxon>Endopterygota</taxon>
        <taxon>Coleoptera</taxon>
        <taxon>Polyphaga</taxon>
        <taxon>Cucujiformia</taxon>
        <taxon>Tenebrionidae</taxon>
        <taxon>Tenebrionidae incertae sedis</taxon>
        <taxon>Tribolium</taxon>
    </lineage>
</organism>
<evidence type="ECO:0000313" key="2">
    <source>
        <dbReference type="EMBL" id="EFA08899.1"/>
    </source>
</evidence>
<evidence type="ECO:0008006" key="4">
    <source>
        <dbReference type="Google" id="ProtNLM"/>
    </source>
</evidence>
<gene>
    <name evidence="2" type="primary">AUGUSTUS-3.0.2_06600</name>
    <name evidence="2" type="ORF">TcasGA2_TC006600</name>
</gene>
<dbReference type="GO" id="GO:0061630">
    <property type="term" value="F:ubiquitin protein ligase activity"/>
    <property type="evidence" value="ECO:0000318"/>
    <property type="project" value="GO_Central"/>
</dbReference>
<dbReference type="OrthoDB" id="6704469at2759"/>